<dbReference type="Proteomes" id="UP001143362">
    <property type="component" value="Unassembled WGS sequence"/>
</dbReference>
<dbReference type="NCBIfam" id="NF041512">
    <property type="entry name" value="PA2817_fam"/>
    <property type="match status" value="1"/>
</dbReference>
<comment type="caution">
    <text evidence="1">The sequence shown here is derived from an EMBL/GenBank/DDBJ whole genome shotgun (WGS) entry which is preliminary data.</text>
</comment>
<proteinExistence type="predicted"/>
<gene>
    <name evidence="1" type="ORF">EYC98_11335</name>
</gene>
<organism evidence="1 2">
    <name type="scientific">Candidatus Litorirhabdus singularis</name>
    <dbReference type="NCBI Taxonomy" id="2518993"/>
    <lineage>
        <taxon>Bacteria</taxon>
        <taxon>Pseudomonadati</taxon>
        <taxon>Pseudomonadota</taxon>
        <taxon>Gammaproteobacteria</taxon>
        <taxon>Cellvibrionales</taxon>
        <taxon>Halieaceae</taxon>
        <taxon>Candidatus Litorirhabdus</taxon>
    </lineage>
</organism>
<protein>
    <submittedName>
        <fullName evidence="1">Dehydrogenase</fullName>
    </submittedName>
</protein>
<dbReference type="RefSeq" id="WP_279245455.1">
    <property type="nucleotide sequence ID" value="NZ_SHNN01000002.1"/>
</dbReference>
<dbReference type="InterPro" id="IPR048156">
    <property type="entry name" value="PA2817-like"/>
</dbReference>
<dbReference type="EMBL" id="SHNN01000002">
    <property type="protein sequence ID" value="MCX2981454.1"/>
    <property type="molecule type" value="Genomic_DNA"/>
</dbReference>
<keyword evidence="2" id="KW-1185">Reference proteome</keyword>
<evidence type="ECO:0000313" key="2">
    <source>
        <dbReference type="Proteomes" id="UP001143362"/>
    </source>
</evidence>
<accession>A0ABT3THH8</accession>
<evidence type="ECO:0000313" key="1">
    <source>
        <dbReference type="EMBL" id="MCX2981454.1"/>
    </source>
</evidence>
<reference evidence="1" key="1">
    <citation type="submission" date="2019-02" db="EMBL/GenBank/DDBJ databases">
        <authorList>
            <person name="Li S.-H."/>
        </authorList>
    </citation>
    <scope>NUCLEOTIDE SEQUENCE</scope>
    <source>
        <strain evidence="1">IMCC14734</strain>
    </source>
</reference>
<name>A0ABT3THH8_9GAMM</name>
<sequence>MNDDQYREHCIDLLNKFSGLLAKHCEQCSDDDPLRTMSEGFNHIATGAELYSSGPVLVNQLFASCPDLAPYFPREILWFLGGECLHLMPDREIAIYQQLDDQRWSAAEAGKILHYHDARAKLLKLQ</sequence>